<dbReference type="Proteomes" id="UP000659698">
    <property type="component" value="Unassembled WGS sequence"/>
</dbReference>
<evidence type="ECO:0000313" key="2">
    <source>
        <dbReference type="Proteomes" id="UP000659698"/>
    </source>
</evidence>
<proteinExistence type="predicted"/>
<comment type="caution">
    <text evidence="1">The sequence shown here is derived from an EMBL/GenBank/DDBJ whole genome shotgun (WGS) entry which is preliminary data.</text>
</comment>
<dbReference type="EMBL" id="JACOAF010000042">
    <property type="protein sequence ID" value="MBC3541559.1"/>
    <property type="molecule type" value="Genomic_DNA"/>
</dbReference>
<reference evidence="1 2" key="1">
    <citation type="journal article" date="2019" name="Int. J. Syst. Evol. Microbiol.">
        <title>Rufibacter sediminis sp. nov., isolated from freshwater lake sediment.</title>
        <authorList>
            <person name="Qu J.H."/>
            <person name="Zhang L.J."/>
            <person name="Fu Y.H."/>
            <person name="Li H.F."/>
        </authorList>
    </citation>
    <scope>NUCLEOTIDE SEQUENCE [LARGE SCALE GENOMIC DNA]</scope>
    <source>
        <strain evidence="1 2">H-1</strain>
    </source>
</reference>
<organism evidence="1 2">
    <name type="scientific">Rufibacter sediminis</name>
    <dbReference type="NCBI Taxonomy" id="2762756"/>
    <lineage>
        <taxon>Bacteria</taxon>
        <taxon>Pseudomonadati</taxon>
        <taxon>Bacteroidota</taxon>
        <taxon>Cytophagia</taxon>
        <taxon>Cytophagales</taxon>
        <taxon>Hymenobacteraceae</taxon>
        <taxon>Rufibacter</taxon>
    </lineage>
</organism>
<name>A0ABR6VWN3_9BACT</name>
<protein>
    <submittedName>
        <fullName evidence="1">Uncharacterized protein</fullName>
    </submittedName>
</protein>
<dbReference type="RefSeq" id="WP_186640568.1">
    <property type="nucleotide sequence ID" value="NZ_JACOAF010000042.1"/>
</dbReference>
<accession>A0ABR6VWN3</accession>
<evidence type="ECO:0000313" key="1">
    <source>
        <dbReference type="EMBL" id="MBC3541559.1"/>
    </source>
</evidence>
<keyword evidence="2" id="KW-1185">Reference proteome</keyword>
<gene>
    <name evidence="1" type="ORF">H7U12_17830</name>
</gene>
<sequence length="215" mass="24098">MSSTANDLLFLQNLYGQDTLYVIPEPANEEAISFTQAATVTPEPVQVEVPLATTAPLLDKISVPEEVQPEPAPAPISTPAAVAPTEIQWLGEAERGTYLLFEVADDVFRKLPQHQFLQKVMAAVGLTTAQIKFGNMSRELTHDVKQIAAQNAARHIILFGQGLPVANLSRMEFYRMYKFEESRFVLVDSLEDIEQSVELKKKLWEVLQKIFLQQN</sequence>